<dbReference type="EMBL" id="AMCZ02000001">
    <property type="protein sequence ID" value="EWC43060.1"/>
    <property type="molecule type" value="Genomic_DNA"/>
</dbReference>
<feature type="transmembrane region" description="Helical" evidence="1">
    <location>
        <begin position="98"/>
        <end position="131"/>
    </location>
</feature>
<keyword evidence="1" id="KW-0472">Membrane</keyword>
<comment type="caution">
    <text evidence="3">The sequence shown here is derived from an EMBL/GenBank/DDBJ whole genome shotgun (WGS) entry which is preliminary data.</text>
</comment>
<protein>
    <recommendedName>
        <fullName evidence="2">DUF1468 domain-containing protein</fullName>
    </recommendedName>
</protein>
<proteinExistence type="predicted"/>
<dbReference type="Proteomes" id="UP000026923">
    <property type="component" value="Unassembled WGS sequence"/>
</dbReference>
<dbReference type="eggNOG" id="ENOG5032F1E">
    <property type="taxonomic scope" value="Bacteria"/>
</dbReference>
<keyword evidence="1" id="KW-0812">Transmembrane</keyword>
<feature type="transmembrane region" description="Helical" evidence="1">
    <location>
        <begin position="137"/>
        <end position="158"/>
    </location>
</feature>
<feature type="transmembrane region" description="Helical" evidence="1">
    <location>
        <begin position="12"/>
        <end position="35"/>
    </location>
</feature>
<dbReference type="InterPro" id="IPR009936">
    <property type="entry name" value="DUF1468"/>
</dbReference>
<evidence type="ECO:0000313" key="3">
    <source>
        <dbReference type="EMBL" id="EWC43060.1"/>
    </source>
</evidence>
<evidence type="ECO:0000259" key="2">
    <source>
        <dbReference type="Pfam" id="PF07331"/>
    </source>
</evidence>
<dbReference type="AlphaFoldDB" id="A0A061JWA7"/>
<dbReference type="HOGENOM" id="CLU_1625115_0_0_6"/>
<dbReference type="RefSeq" id="WP_003295610.1">
    <property type="nucleotide sequence ID" value="NZ_KK020676.1"/>
</dbReference>
<feature type="transmembrane region" description="Helical" evidence="1">
    <location>
        <begin position="55"/>
        <end position="77"/>
    </location>
</feature>
<sequence>MKNTTIRQRASRLASADAAVSLILIATSLAFLFYMVPEYIVEPRRLQSPLLSPLILPQIMGWLILLLGIGLVLGMLFGPERARVERNSRLRDLPVRQWLLPILAFAVYYFGFEPIGAAVCGVLATLLLFIAMGVRRIGIYLLGVAMPVGICLAFDYGLNVPLPYGSLWGY</sequence>
<gene>
    <name evidence="3" type="ORF">B597_000265</name>
</gene>
<name>A0A061JWA7_STUST</name>
<keyword evidence="1" id="KW-1133">Transmembrane helix</keyword>
<dbReference type="OrthoDB" id="6893601at2"/>
<feature type="domain" description="DUF1468" evidence="2">
    <location>
        <begin position="20"/>
        <end position="163"/>
    </location>
</feature>
<reference evidence="3 4" key="1">
    <citation type="journal article" date="2013" name="Genome Announc.">
        <title>Draft Genome of the Nitrogen-Fixing Bacterium Pseudomonas stutzeri Strain KOS6 Isolated from Industrial Hydrocarbon Sludge.</title>
        <authorList>
            <person name="Grigoryeva T.V."/>
            <person name="Laikov A.V."/>
            <person name="Naumova R.P."/>
            <person name="Manolov A.I."/>
            <person name="Larin A.K."/>
            <person name="Karpova I.Y."/>
            <person name="Semashko T.A."/>
            <person name="Alexeev D.G."/>
            <person name="Kostryukova E.S."/>
            <person name="Muller R."/>
            <person name="Govorun V.M."/>
        </authorList>
    </citation>
    <scope>NUCLEOTIDE SEQUENCE [LARGE SCALE GENOMIC DNA]</scope>
    <source>
        <strain evidence="3 4">KOS6</strain>
    </source>
</reference>
<evidence type="ECO:0000256" key="1">
    <source>
        <dbReference type="SAM" id="Phobius"/>
    </source>
</evidence>
<accession>A0A061JWA7</accession>
<evidence type="ECO:0000313" key="4">
    <source>
        <dbReference type="Proteomes" id="UP000026923"/>
    </source>
</evidence>
<organism evidence="3 4">
    <name type="scientific">Stutzerimonas stutzeri KOS6</name>
    <dbReference type="NCBI Taxonomy" id="1218352"/>
    <lineage>
        <taxon>Bacteria</taxon>
        <taxon>Pseudomonadati</taxon>
        <taxon>Pseudomonadota</taxon>
        <taxon>Gammaproteobacteria</taxon>
        <taxon>Pseudomonadales</taxon>
        <taxon>Pseudomonadaceae</taxon>
        <taxon>Stutzerimonas</taxon>
    </lineage>
</organism>
<dbReference type="Pfam" id="PF07331">
    <property type="entry name" value="TctB"/>
    <property type="match status" value="1"/>
</dbReference>